<name>A0A060NZL7_9BURK</name>
<sequence length="304" mass="33538">MNTPRPTEAPLAPAANAPDAAAADGQPATDWAPAHASDTNSDTKTDLSPQDLDELDDILAHLSQRNDGGPSWEFLEGYMAGLLCCRRRIEADEYLPAVLADPDSGYFGPKLFQSPAQHQRFLQLWQRRWEQVQAALDAPVDALDDPLAYAPELIDLRAVVQSLSPEERAEFCADLGEEQHIPAFAQLWAMGFMAVVQTWPEEWQPPRDRELAEWMEEALDCIEALSGDDLDPPTLSPLDDNAPPSVSQQRMNAYGAALWAAYDLREIALTLGPRVSPQRKTEQPGRNDPCHCGSGKKFKKCHGA</sequence>
<organism evidence="2 3">
    <name type="scientific">Serpentinimonas maccroryi</name>
    <dbReference type="NCBI Taxonomy" id="1458426"/>
    <lineage>
        <taxon>Bacteria</taxon>
        <taxon>Pseudomonadati</taxon>
        <taxon>Pseudomonadota</taxon>
        <taxon>Betaproteobacteria</taxon>
        <taxon>Burkholderiales</taxon>
        <taxon>Comamonadaceae</taxon>
        <taxon>Serpentinimonas</taxon>
    </lineage>
</organism>
<dbReference type="InterPro" id="IPR011978">
    <property type="entry name" value="YgfB-like"/>
</dbReference>
<protein>
    <submittedName>
        <fullName evidence="2">Preprotein translocase subunit SecA</fullName>
    </submittedName>
</protein>
<dbReference type="KEGG" id="cbab:SMCB_2086"/>
<accession>A0A060NZL7</accession>
<dbReference type="EMBL" id="AP014569">
    <property type="protein sequence ID" value="BAO84314.1"/>
    <property type="molecule type" value="Genomic_DNA"/>
</dbReference>
<dbReference type="Pfam" id="PF02810">
    <property type="entry name" value="SEC-C"/>
    <property type="match status" value="1"/>
</dbReference>
<dbReference type="InterPro" id="IPR004027">
    <property type="entry name" value="SEC_C_motif"/>
</dbReference>
<feature type="region of interest" description="Disordered" evidence="1">
    <location>
        <begin position="1"/>
        <end position="50"/>
    </location>
</feature>
<dbReference type="SUPFAM" id="SSF103642">
    <property type="entry name" value="Sec-C motif"/>
    <property type="match status" value="1"/>
</dbReference>
<dbReference type="Pfam" id="PF03695">
    <property type="entry name" value="UPF0149"/>
    <property type="match status" value="1"/>
</dbReference>
<keyword evidence="3" id="KW-1185">Reference proteome</keyword>
<evidence type="ECO:0000313" key="3">
    <source>
        <dbReference type="Proteomes" id="UP000066014"/>
    </source>
</evidence>
<reference evidence="2 3" key="1">
    <citation type="journal article" date="2014" name="Nat. Commun.">
        <title>Physiological and genomic features of highly alkaliphilic hydrogen-utilizing Betaproteobacteria from a continental serpentinizing site.</title>
        <authorList>
            <person name="Suzuki S."/>
            <person name="Kuenen J.G."/>
            <person name="Schipper K."/>
            <person name="van der Velde S."/>
            <person name="Ishii S."/>
            <person name="Wu A."/>
            <person name="Sorokin D.Y."/>
            <person name="Tenney A."/>
            <person name="Meng X.Y."/>
            <person name="Morrill P.L."/>
            <person name="Kamagata Y."/>
            <person name="Muyzer G."/>
            <person name="Nealson K.H."/>
        </authorList>
    </citation>
    <scope>NUCLEOTIDE SEQUENCE [LARGE SCALE GENOMIC DNA]</scope>
    <source>
        <strain evidence="2 3">B1</strain>
    </source>
</reference>
<feature type="region of interest" description="Disordered" evidence="1">
    <location>
        <begin position="275"/>
        <end position="304"/>
    </location>
</feature>
<dbReference type="Gene3D" id="3.10.450.50">
    <property type="match status" value="1"/>
</dbReference>
<dbReference type="InterPro" id="IPR036255">
    <property type="entry name" value="YgfB-like_sf"/>
</dbReference>
<gene>
    <name evidence="2" type="ORF">SMCB_2086</name>
</gene>
<dbReference type="OrthoDB" id="570299at2"/>
<dbReference type="SUPFAM" id="SSF101327">
    <property type="entry name" value="YgfB-like"/>
    <property type="match status" value="1"/>
</dbReference>
<dbReference type="HOGENOM" id="CLU_1044762_0_0_4"/>
<feature type="compositionally biased region" description="Polar residues" evidence="1">
    <location>
        <begin position="37"/>
        <end position="48"/>
    </location>
</feature>
<dbReference type="RefSeq" id="WP_082027362.1">
    <property type="nucleotide sequence ID" value="NZ_AP014569.1"/>
</dbReference>
<feature type="compositionally biased region" description="Basic residues" evidence="1">
    <location>
        <begin position="294"/>
        <end position="304"/>
    </location>
</feature>
<dbReference type="Proteomes" id="UP000066014">
    <property type="component" value="Chromosome"/>
</dbReference>
<dbReference type="STRING" id="1458426.SMCB_2086"/>
<feature type="compositionally biased region" description="Basic and acidic residues" evidence="1">
    <location>
        <begin position="279"/>
        <end position="289"/>
    </location>
</feature>
<feature type="compositionally biased region" description="Low complexity" evidence="1">
    <location>
        <begin position="9"/>
        <end position="32"/>
    </location>
</feature>
<proteinExistence type="predicted"/>
<dbReference type="NCBIfam" id="TIGR02292">
    <property type="entry name" value="ygfB_yecA"/>
    <property type="match status" value="1"/>
</dbReference>
<evidence type="ECO:0000256" key="1">
    <source>
        <dbReference type="SAM" id="MobiDB-lite"/>
    </source>
</evidence>
<dbReference type="AlphaFoldDB" id="A0A060NZL7"/>
<evidence type="ECO:0000313" key="2">
    <source>
        <dbReference type="EMBL" id="BAO84314.1"/>
    </source>
</evidence>